<dbReference type="Proteomes" id="UP001652504">
    <property type="component" value="Unassembled WGS sequence"/>
</dbReference>
<protein>
    <recommendedName>
        <fullName evidence="10">Type II secretion system protein L</fullName>
        <shortName evidence="10">T2SS protein L</shortName>
    </recommendedName>
</protein>
<dbReference type="SUPFAM" id="SSF53067">
    <property type="entry name" value="Actin-like ATPase domain"/>
    <property type="match status" value="2"/>
</dbReference>
<evidence type="ECO:0000259" key="12">
    <source>
        <dbReference type="Pfam" id="PF12693"/>
    </source>
</evidence>
<reference evidence="13 14" key="1">
    <citation type="submission" date="2022-10" db="EMBL/GenBank/DDBJ databases">
        <title>Aestuariibacter sp. AA17 isolated from Montipora capitata coral fragment.</title>
        <authorList>
            <person name="Emsley S.A."/>
            <person name="Pfannmuller K.M."/>
            <person name="Loughran R.M."/>
            <person name="Shlafstein M."/>
            <person name="Papke E."/>
            <person name="Saw J.H."/>
            <person name="Ushijima B."/>
            <person name="Videau P."/>
        </authorList>
    </citation>
    <scope>NUCLEOTIDE SEQUENCE [LARGE SCALE GENOMIC DNA]</scope>
    <source>
        <strain evidence="13 14">AA17</strain>
    </source>
</reference>
<keyword evidence="8" id="KW-1133">Transmembrane helix</keyword>
<dbReference type="Pfam" id="PF05134">
    <property type="entry name" value="T2SSL"/>
    <property type="match status" value="1"/>
</dbReference>
<evidence type="ECO:0000313" key="14">
    <source>
        <dbReference type="Proteomes" id="UP001652504"/>
    </source>
</evidence>
<evidence type="ECO:0000256" key="2">
    <source>
        <dbReference type="ARBA" id="ARBA00005318"/>
    </source>
</evidence>
<dbReference type="InterPro" id="IPR025691">
    <property type="entry name" value="GspL_pp_dom"/>
</dbReference>
<gene>
    <name evidence="13" type="primary">gspL</name>
    <name evidence="13" type="ORF">OE749_14010</name>
</gene>
<dbReference type="Gene3D" id="3.30.420.370">
    <property type="match status" value="1"/>
</dbReference>
<keyword evidence="9" id="KW-0472">Membrane</keyword>
<evidence type="ECO:0000256" key="5">
    <source>
        <dbReference type="ARBA" id="ARBA00022519"/>
    </source>
</evidence>
<proteinExistence type="inferred from homology"/>
<comment type="caution">
    <text evidence="13">The sequence shown here is derived from an EMBL/GenBank/DDBJ whole genome shotgun (WGS) entry which is preliminary data.</text>
</comment>
<keyword evidence="14" id="KW-1185">Reference proteome</keyword>
<dbReference type="InterPro" id="IPR043129">
    <property type="entry name" value="ATPase_NBD"/>
</dbReference>
<keyword evidence="4" id="KW-1003">Cell membrane</keyword>
<evidence type="ECO:0000259" key="11">
    <source>
        <dbReference type="Pfam" id="PF05134"/>
    </source>
</evidence>
<feature type="domain" description="GspL cytoplasmic actin-ATPase-like" evidence="11">
    <location>
        <begin position="4"/>
        <end position="237"/>
    </location>
</feature>
<sequence length="398" mass="44255">MEELVIRLGSDANPVIHWMVWSDSEKDIIASGELAGPADLASLPERTGKHQAIVLIPGSECLMTWVEMPAKASRKALQAIPYMLEDELSGDINEHFFAIGPKVDHSQGVAVIQHRNMVRYKAMLADAEIHPTRILPDTLALPHHEDEWSMVALGDELIVRQDSWKGMSGHTNWMLDAIGFHAKHQTEAITVHNYGETDLSTLANTHPQQAELELPMQILAKGALKEKFTLLQGEYKIKRAKSQGAWQKWKLAAILAGVALLTSLIDKTVTLQSLTAEKESLNAQITEEFKRAFPETRRIVNVRSQMKQKVASLEQGGSGLSMLIVLTQLSDAFAQSNVKPQTLRFDSKRSELRMQAVASNFEALEQFRRLAEAQGFEVQPGAINNRDNQVIGSLSIRS</sequence>
<organism evidence="13 14">
    <name type="scientific">Fluctibacter corallii</name>
    <dbReference type="NCBI Taxonomy" id="2984329"/>
    <lineage>
        <taxon>Bacteria</taxon>
        <taxon>Pseudomonadati</taxon>
        <taxon>Pseudomonadota</taxon>
        <taxon>Gammaproteobacteria</taxon>
        <taxon>Alteromonadales</taxon>
        <taxon>Alteromonadaceae</taxon>
        <taxon>Fluctibacter</taxon>
    </lineage>
</organism>
<feature type="domain" description="GspL periplasmic" evidence="12">
    <location>
        <begin position="245"/>
        <end position="398"/>
    </location>
</feature>
<dbReference type="Pfam" id="PF12693">
    <property type="entry name" value="GspL_C"/>
    <property type="match status" value="1"/>
</dbReference>
<keyword evidence="5" id="KW-0997">Cell inner membrane</keyword>
<evidence type="ECO:0000256" key="8">
    <source>
        <dbReference type="ARBA" id="ARBA00022989"/>
    </source>
</evidence>
<dbReference type="InterPro" id="IPR007812">
    <property type="entry name" value="T2SS_protein-GspL"/>
</dbReference>
<dbReference type="Gene3D" id="3.30.1360.100">
    <property type="entry name" value="General secretion pathway protein M, EpsM"/>
    <property type="match status" value="1"/>
</dbReference>
<keyword evidence="7 10" id="KW-0653">Protein transport</keyword>
<comment type="function">
    <text evidence="10">Inner membrane component of the type II secretion system required for the energy-dependent secretion of extracellular factors such as proteases and toxins from the periplasm.</text>
</comment>
<comment type="subcellular location">
    <subcellularLocation>
        <location evidence="1">Cell inner membrane</location>
        <topology evidence="1">Single-pass membrane protein</topology>
    </subcellularLocation>
</comment>
<keyword evidence="3 10" id="KW-0813">Transport</keyword>
<comment type="similarity">
    <text evidence="2 10">Belongs to the GSP L family.</text>
</comment>
<evidence type="ECO:0000256" key="10">
    <source>
        <dbReference type="PIRNR" id="PIRNR015761"/>
    </source>
</evidence>
<evidence type="ECO:0000256" key="6">
    <source>
        <dbReference type="ARBA" id="ARBA00022692"/>
    </source>
</evidence>
<evidence type="ECO:0000256" key="3">
    <source>
        <dbReference type="ARBA" id="ARBA00022448"/>
    </source>
</evidence>
<evidence type="ECO:0000313" key="13">
    <source>
        <dbReference type="EMBL" id="MCV2885808.1"/>
    </source>
</evidence>
<evidence type="ECO:0000256" key="7">
    <source>
        <dbReference type="ARBA" id="ARBA00022927"/>
    </source>
</evidence>
<accession>A0ABT3AAZ6</accession>
<evidence type="ECO:0000256" key="9">
    <source>
        <dbReference type="ARBA" id="ARBA00023136"/>
    </source>
</evidence>
<dbReference type="InterPro" id="IPR024230">
    <property type="entry name" value="GspL_cyto_dom"/>
</dbReference>
<evidence type="ECO:0000256" key="1">
    <source>
        <dbReference type="ARBA" id="ARBA00004377"/>
    </source>
</evidence>
<dbReference type="RefSeq" id="WP_263713089.1">
    <property type="nucleotide sequence ID" value="NZ_JAOWKX010000007.1"/>
</dbReference>
<evidence type="ECO:0000256" key="4">
    <source>
        <dbReference type="ARBA" id="ARBA00022475"/>
    </source>
</evidence>
<dbReference type="Gene3D" id="3.30.420.380">
    <property type="match status" value="1"/>
</dbReference>
<keyword evidence="6" id="KW-0812">Transmembrane</keyword>
<dbReference type="CDD" id="cd24017">
    <property type="entry name" value="ASKHA_T2SSL_N"/>
    <property type="match status" value="1"/>
</dbReference>
<dbReference type="PIRSF" id="PIRSF015761">
    <property type="entry name" value="Protein_L"/>
    <property type="match status" value="1"/>
</dbReference>
<dbReference type="NCBIfam" id="TIGR01709">
    <property type="entry name" value="typeII_sec_gspL"/>
    <property type="match status" value="1"/>
</dbReference>
<name>A0ABT3AAZ6_9ALTE</name>
<dbReference type="EMBL" id="JAOWKX010000007">
    <property type="protein sequence ID" value="MCV2885808.1"/>
    <property type="molecule type" value="Genomic_DNA"/>
</dbReference>